<dbReference type="EMBL" id="JBBPBK010000012">
    <property type="protein sequence ID" value="KAK9273837.1"/>
    <property type="molecule type" value="Genomic_DNA"/>
</dbReference>
<sequence>MASKTSLQKPGAGGSNVDGSEHCFYRKRRAAALRPSHCTLPLCHFIQRTPIAGYTNSLPCPRSSEVAGERTTIVASNQAIAAAVR</sequence>
<evidence type="ECO:0000256" key="1">
    <source>
        <dbReference type="SAM" id="MobiDB-lite"/>
    </source>
</evidence>
<keyword evidence="3" id="KW-1185">Reference proteome</keyword>
<protein>
    <submittedName>
        <fullName evidence="2">Uncharacterized protein</fullName>
    </submittedName>
</protein>
<proteinExistence type="predicted"/>
<comment type="caution">
    <text evidence="2">The sequence shown here is derived from an EMBL/GenBank/DDBJ whole genome shotgun (WGS) entry which is preliminary data.</text>
</comment>
<accession>A0AAP0RAD0</accession>
<gene>
    <name evidence="2" type="ORF">L1049_018649</name>
</gene>
<organism evidence="2 3">
    <name type="scientific">Liquidambar formosana</name>
    <name type="common">Formosan gum</name>
    <dbReference type="NCBI Taxonomy" id="63359"/>
    <lineage>
        <taxon>Eukaryota</taxon>
        <taxon>Viridiplantae</taxon>
        <taxon>Streptophyta</taxon>
        <taxon>Embryophyta</taxon>
        <taxon>Tracheophyta</taxon>
        <taxon>Spermatophyta</taxon>
        <taxon>Magnoliopsida</taxon>
        <taxon>eudicotyledons</taxon>
        <taxon>Gunneridae</taxon>
        <taxon>Pentapetalae</taxon>
        <taxon>Saxifragales</taxon>
        <taxon>Altingiaceae</taxon>
        <taxon>Liquidambar</taxon>
    </lineage>
</organism>
<dbReference type="Proteomes" id="UP001415857">
    <property type="component" value="Unassembled WGS sequence"/>
</dbReference>
<reference evidence="2 3" key="1">
    <citation type="journal article" date="2024" name="Plant J.">
        <title>Genome sequences and population genomics reveal climatic adaptation and genomic divergence between two closely related sweetgum species.</title>
        <authorList>
            <person name="Xu W.Q."/>
            <person name="Ren C.Q."/>
            <person name="Zhang X.Y."/>
            <person name="Comes H.P."/>
            <person name="Liu X.H."/>
            <person name="Li Y.G."/>
            <person name="Kettle C.J."/>
            <person name="Jalonen R."/>
            <person name="Gaisberger H."/>
            <person name="Ma Y.Z."/>
            <person name="Qiu Y.X."/>
        </authorList>
    </citation>
    <scope>NUCLEOTIDE SEQUENCE [LARGE SCALE GENOMIC DNA]</scope>
    <source>
        <strain evidence="2">Hangzhou</strain>
    </source>
</reference>
<dbReference type="AlphaFoldDB" id="A0AAP0RAD0"/>
<name>A0AAP0RAD0_LIQFO</name>
<feature type="region of interest" description="Disordered" evidence="1">
    <location>
        <begin position="1"/>
        <end position="20"/>
    </location>
</feature>
<evidence type="ECO:0000313" key="2">
    <source>
        <dbReference type="EMBL" id="KAK9273837.1"/>
    </source>
</evidence>
<evidence type="ECO:0000313" key="3">
    <source>
        <dbReference type="Proteomes" id="UP001415857"/>
    </source>
</evidence>